<evidence type="ECO:0000313" key="2">
    <source>
        <dbReference type="Proteomes" id="UP001153387"/>
    </source>
</evidence>
<dbReference type="RefSeq" id="WP_277566073.1">
    <property type="nucleotide sequence ID" value="NZ_JAPDHZ010000003.1"/>
</dbReference>
<protein>
    <submittedName>
        <fullName evidence="1">Uncharacterized protein</fullName>
    </submittedName>
</protein>
<organism evidence="1 2">
    <name type="scientific">Cohnella ginsengisoli</name>
    <dbReference type="NCBI Taxonomy" id="425004"/>
    <lineage>
        <taxon>Bacteria</taxon>
        <taxon>Bacillati</taxon>
        <taxon>Bacillota</taxon>
        <taxon>Bacilli</taxon>
        <taxon>Bacillales</taxon>
        <taxon>Paenibacillaceae</taxon>
        <taxon>Cohnella</taxon>
    </lineage>
</organism>
<sequence length="52" mass="6141">MGTNIKEQGFESLIINHLVTQNGFEQGESSDYNREYAIDETRLLRFFRRDSN</sequence>
<dbReference type="EMBL" id="JAPDHZ010000003">
    <property type="protein sequence ID" value="MDG0792257.1"/>
    <property type="molecule type" value="Genomic_DNA"/>
</dbReference>
<reference evidence="1 2" key="1">
    <citation type="submission" date="2022-10" db="EMBL/GenBank/DDBJ databases">
        <title>Comparative genomic analysis of Cohnella hashimotonis sp. nov., isolated from the International Space Station.</title>
        <authorList>
            <person name="Simpson A."/>
            <person name="Venkateswaran K."/>
        </authorList>
    </citation>
    <scope>NUCLEOTIDE SEQUENCE [LARGE SCALE GENOMIC DNA]</scope>
    <source>
        <strain evidence="1 2">DSM 18997</strain>
    </source>
</reference>
<proteinExistence type="predicted"/>
<keyword evidence="2" id="KW-1185">Reference proteome</keyword>
<gene>
    <name evidence="1" type="ORF">OMP38_16310</name>
</gene>
<evidence type="ECO:0000313" key="1">
    <source>
        <dbReference type="EMBL" id="MDG0792257.1"/>
    </source>
</evidence>
<name>A0A9X4KKW0_9BACL</name>
<dbReference type="AlphaFoldDB" id="A0A9X4KKW0"/>
<comment type="caution">
    <text evidence="1">The sequence shown here is derived from an EMBL/GenBank/DDBJ whole genome shotgun (WGS) entry which is preliminary data.</text>
</comment>
<dbReference type="Proteomes" id="UP001153387">
    <property type="component" value="Unassembled WGS sequence"/>
</dbReference>
<accession>A0A9X4KKW0</accession>